<dbReference type="RefSeq" id="XP_001033050.2">
    <property type="nucleotide sequence ID" value="XM_001033050.2"/>
</dbReference>
<evidence type="ECO:0000313" key="3">
    <source>
        <dbReference type="Proteomes" id="UP000009168"/>
    </source>
</evidence>
<evidence type="ECO:0000313" key="2">
    <source>
        <dbReference type="EMBL" id="EAR85387.2"/>
    </source>
</evidence>
<dbReference type="Proteomes" id="UP000009168">
    <property type="component" value="Unassembled WGS sequence"/>
</dbReference>
<evidence type="ECO:0000256" key="1">
    <source>
        <dbReference type="SAM" id="MobiDB-lite"/>
    </source>
</evidence>
<feature type="compositionally biased region" description="Polar residues" evidence="1">
    <location>
        <begin position="129"/>
        <end position="140"/>
    </location>
</feature>
<gene>
    <name evidence="2" type="ORF">TTHERM_00471660</name>
</gene>
<protein>
    <submittedName>
        <fullName evidence="2">Uncharacterized protein</fullName>
    </submittedName>
</protein>
<feature type="compositionally biased region" description="Basic residues" evidence="1">
    <location>
        <begin position="329"/>
        <end position="339"/>
    </location>
</feature>
<dbReference type="GeneID" id="7832247"/>
<dbReference type="KEGG" id="tet:TTHERM_00471660"/>
<sequence length="616" mass="72802">MNHPYQMQSLMSLPYPNQNMCFYINNNSKLITPQNSFQSAMPNNICSQANQINIQALNKLQYHPIFSQQNYQPIPQQVIYSNIELDNQQNQELPITYQQQNYRFGSFKQNLQPDSSYQYEAFQMKSRKQPAQTEHQSENSVSRKKKFSHSSEQVKYSNNHSCLISESQIGDITCQSPSQKSIKISKPDNEITCNSEKKFKQKGNCSSFQTQKQEYNSEENEQTNYIQNNREISINNEYDNQIKNQQKSQQNTNTIKRKQIQNSKNQKQQVQFENLNSTKNNSQSKKDNLFQTKNEFELPINQNCIESQFMTQIQQDNSYLKGKQDNRKNGKANKKRIQKHFQDIHSDNQTSSKDKLDLINSQPSIFQAKLEEQENQNSQLESINNFSVQSQNFSCKFQSQLNNHQISNNSENAQNIVNTPSASADCKLDFTCRMNEFTETDSEQQKQYSSSQEPQLTKKYCKIRFLSDSSPDDKKDMIKINKQSEVIIICSVRPKDKIKKSKQDYYNDSNYTKNLLKGFRRYMKRFTADQLIFQQFQIYFTNNQLNNEFILKLFSDNEYSSYFNKFLSQPPHWWIQEAKIKDVEKQINFFNLCKQKKINHIKTKRKSFERPQIYFM</sequence>
<feature type="region of interest" description="Disordered" evidence="1">
    <location>
        <begin position="319"/>
        <end position="357"/>
    </location>
</feature>
<dbReference type="InParanoid" id="I7M6K7"/>
<name>I7M6K7_TETTS</name>
<feature type="region of interest" description="Disordered" evidence="1">
    <location>
        <begin position="246"/>
        <end position="268"/>
    </location>
</feature>
<feature type="region of interest" description="Disordered" evidence="1">
    <location>
        <begin position="124"/>
        <end position="152"/>
    </location>
</feature>
<proteinExistence type="predicted"/>
<keyword evidence="3" id="KW-1185">Reference proteome</keyword>
<dbReference type="AlphaFoldDB" id="I7M6K7"/>
<reference evidence="3" key="1">
    <citation type="journal article" date="2006" name="PLoS Biol.">
        <title>Macronuclear genome sequence of the ciliate Tetrahymena thermophila, a model eukaryote.</title>
        <authorList>
            <person name="Eisen J.A."/>
            <person name="Coyne R.S."/>
            <person name="Wu M."/>
            <person name="Wu D."/>
            <person name="Thiagarajan M."/>
            <person name="Wortman J.R."/>
            <person name="Badger J.H."/>
            <person name="Ren Q."/>
            <person name="Amedeo P."/>
            <person name="Jones K.M."/>
            <person name="Tallon L.J."/>
            <person name="Delcher A.L."/>
            <person name="Salzberg S.L."/>
            <person name="Silva J.C."/>
            <person name="Haas B.J."/>
            <person name="Majoros W.H."/>
            <person name="Farzad M."/>
            <person name="Carlton J.M."/>
            <person name="Smith R.K. Jr."/>
            <person name="Garg J."/>
            <person name="Pearlman R.E."/>
            <person name="Karrer K.M."/>
            <person name="Sun L."/>
            <person name="Manning G."/>
            <person name="Elde N.C."/>
            <person name="Turkewitz A.P."/>
            <person name="Asai D.J."/>
            <person name="Wilkes D.E."/>
            <person name="Wang Y."/>
            <person name="Cai H."/>
            <person name="Collins K."/>
            <person name="Stewart B.A."/>
            <person name="Lee S.R."/>
            <person name="Wilamowska K."/>
            <person name="Weinberg Z."/>
            <person name="Ruzzo W.L."/>
            <person name="Wloga D."/>
            <person name="Gaertig J."/>
            <person name="Frankel J."/>
            <person name="Tsao C.-C."/>
            <person name="Gorovsky M.A."/>
            <person name="Keeling P.J."/>
            <person name="Waller R.F."/>
            <person name="Patron N.J."/>
            <person name="Cherry J.M."/>
            <person name="Stover N.A."/>
            <person name="Krieger C.J."/>
            <person name="del Toro C."/>
            <person name="Ryder H.F."/>
            <person name="Williamson S.C."/>
            <person name="Barbeau R.A."/>
            <person name="Hamilton E.P."/>
            <person name="Orias E."/>
        </authorList>
    </citation>
    <scope>NUCLEOTIDE SEQUENCE [LARGE SCALE GENOMIC DNA]</scope>
    <source>
        <strain evidence="3">SB210</strain>
    </source>
</reference>
<feature type="compositionally biased region" description="Basic and acidic residues" evidence="1">
    <location>
        <begin position="340"/>
        <end position="357"/>
    </location>
</feature>
<accession>I7M6K7</accession>
<organism evidence="2 3">
    <name type="scientific">Tetrahymena thermophila (strain SB210)</name>
    <dbReference type="NCBI Taxonomy" id="312017"/>
    <lineage>
        <taxon>Eukaryota</taxon>
        <taxon>Sar</taxon>
        <taxon>Alveolata</taxon>
        <taxon>Ciliophora</taxon>
        <taxon>Intramacronucleata</taxon>
        <taxon>Oligohymenophorea</taxon>
        <taxon>Hymenostomatida</taxon>
        <taxon>Tetrahymenina</taxon>
        <taxon>Tetrahymenidae</taxon>
        <taxon>Tetrahymena</taxon>
    </lineage>
</organism>
<dbReference type="EMBL" id="GG662622">
    <property type="protein sequence ID" value="EAR85387.2"/>
    <property type="molecule type" value="Genomic_DNA"/>
</dbReference>